<dbReference type="AlphaFoldDB" id="A0A6N8HF91"/>
<accession>A0A6N8HF91</accession>
<gene>
    <name evidence="1" type="ORF">GN157_11770</name>
</gene>
<reference evidence="1 2" key="1">
    <citation type="submission" date="2019-12" db="EMBL/GenBank/DDBJ databases">
        <authorList>
            <person name="Sun J.-Q."/>
        </authorList>
    </citation>
    <scope>NUCLEOTIDE SEQUENCE [LARGE SCALE GENOMIC DNA]</scope>
    <source>
        <strain evidence="1 2">JCM 17928</strain>
    </source>
</reference>
<dbReference type="Proteomes" id="UP000433945">
    <property type="component" value="Unassembled WGS sequence"/>
</dbReference>
<proteinExistence type="predicted"/>
<organism evidence="1 2">
    <name type="scientific">Flavobacterium rakeshii</name>
    <dbReference type="NCBI Taxonomy" id="1038845"/>
    <lineage>
        <taxon>Bacteria</taxon>
        <taxon>Pseudomonadati</taxon>
        <taxon>Bacteroidota</taxon>
        <taxon>Flavobacteriia</taxon>
        <taxon>Flavobacteriales</taxon>
        <taxon>Flavobacteriaceae</taxon>
        <taxon>Flavobacterium</taxon>
    </lineage>
</organism>
<protein>
    <submittedName>
        <fullName evidence="1">Uncharacterized protein</fullName>
    </submittedName>
</protein>
<evidence type="ECO:0000313" key="1">
    <source>
        <dbReference type="EMBL" id="MUV04386.1"/>
    </source>
</evidence>
<evidence type="ECO:0000313" key="2">
    <source>
        <dbReference type="Proteomes" id="UP000433945"/>
    </source>
</evidence>
<keyword evidence="2" id="KW-1185">Reference proteome</keyword>
<comment type="caution">
    <text evidence="1">The sequence shown here is derived from an EMBL/GenBank/DDBJ whole genome shotgun (WGS) entry which is preliminary data.</text>
</comment>
<dbReference type="RefSeq" id="WP_157483587.1">
    <property type="nucleotide sequence ID" value="NZ_WOWP01000045.1"/>
</dbReference>
<sequence>MKAEELLPNNQNSVTINGQEIRKGSIGAFLLNCKAVINLDKNSNKYKTTMNTIKEQALLLEKIGLFEVFEIKIPEIREALKNS</sequence>
<name>A0A6N8HF91_9FLAO</name>
<dbReference type="OrthoDB" id="1453999at2"/>
<dbReference type="EMBL" id="WOWP01000045">
    <property type="protein sequence ID" value="MUV04386.1"/>
    <property type="molecule type" value="Genomic_DNA"/>
</dbReference>